<gene>
    <name evidence="1" type="ORF">Pyxpy01_00041</name>
</gene>
<dbReference type="EMBL" id="PP179310">
    <property type="protein sequence ID" value="XAI69339.1"/>
    <property type="molecule type" value="Genomic_DNA"/>
</dbReference>
<proteinExistence type="predicted"/>
<sequence>MDINLDYVKLLELQVDALARAVLNTSRDLVRAGMSEYNPEHSEMIEMGSWGLGLFEVLGIDTSKVTDWQADQHEDRP</sequence>
<protein>
    <submittedName>
        <fullName evidence="1">Uncharacterized protein</fullName>
    </submittedName>
</protein>
<evidence type="ECO:0000313" key="1">
    <source>
        <dbReference type="EMBL" id="XAI69339.1"/>
    </source>
</evidence>
<name>A0AAU6VY03_9VIRU</name>
<reference evidence="1" key="1">
    <citation type="journal article" date="2024" name="J. Gen. Virol.">
        <title>Novel phages of Pseudomonas syringae unveil numerous potential auxiliary metabolic genes.</title>
        <authorList>
            <person name="Feltin C."/>
            <person name="Garneau J.R."/>
            <person name="Morris C.E."/>
            <person name="Berard A."/>
            <person name="Torres-Barcelo C."/>
        </authorList>
    </citation>
    <scope>NUCLEOTIDE SEQUENCE</scope>
</reference>
<organism evidence="1">
    <name type="scientific">Pseudomonas phage Pyxpy01</name>
    <dbReference type="NCBI Taxonomy" id="3138546"/>
    <lineage>
        <taxon>Viruses</taxon>
    </lineage>
</organism>
<accession>A0AAU6VY03</accession>